<accession>A0A0E9SMI3</accession>
<keyword evidence="1" id="KW-0472">Membrane</keyword>
<dbReference type="AlphaFoldDB" id="A0A0E9SMI3"/>
<dbReference type="EMBL" id="GBXM01066046">
    <property type="protein sequence ID" value="JAH42531.1"/>
    <property type="molecule type" value="Transcribed_RNA"/>
</dbReference>
<protein>
    <submittedName>
        <fullName evidence="2">Uncharacterized protein</fullName>
    </submittedName>
</protein>
<sequence>MQTLSLSFKSLLFLSCFTKIRFCSLDSLLLFLRQQRQSI</sequence>
<feature type="transmembrane region" description="Helical" evidence="1">
    <location>
        <begin position="12"/>
        <end position="32"/>
    </location>
</feature>
<reference evidence="2" key="1">
    <citation type="submission" date="2014-11" db="EMBL/GenBank/DDBJ databases">
        <authorList>
            <person name="Amaro Gonzalez C."/>
        </authorList>
    </citation>
    <scope>NUCLEOTIDE SEQUENCE</scope>
</reference>
<reference evidence="2" key="2">
    <citation type="journal article" date="2015" name="Fish Shellfish Immunol.">
        <title>Early steps in the European eel (Anguilla anguilla)-Vibrio vulnificus interaction in the gills: Role of the RtxA13 toxin.</title>
        <authorList>
            <person name="Callol A."/>
            <person name="Pajuelo D."/>
            <person name="Ebbesson L."/>
            <person name="Teles M."/>
            <person name="MacKenzie S."/>
            <person name="Amaro C."/>
        </authorList>
    </citation>
    <scope>NUCLEOTIDE SEQUENCE</scope>
</reference>
<keyword evidence="1" id="KW-1133">Transmembrane helix</keyword>
<evidence type="ECO:0000256" key="1">
    <source>
        <dbReference type="SAM" id="Phobius"/>
    </source>
</evidence>
<evidence type="ECO:0000313" key="2">
    <source>
        <dbReference type="EMBL" id="JAH42531.1"/>
    </source>
</evidence>
<organism evidence="2">
    <name type="scientific">Anguilla anguilla</name>
    <name type="common">European freshwater eel</name>
    <name type="synonym">Muraena anguilla</name>
    <dbReference type="NCBI Taxonomy" id="7936"/>
    <lineage>
        <taxon>Eukaryota</taxon>
        <taxon>Metazoa</taxon>
        <taxon>Chordata</taxon>
        <taxon>Craniata</taxon>
        <taxon>Vertebrata</taxon>
        <taxon>Euteleostomi</taxon>
        <taxon>Actinopterygii</taxon>
        <taxon>Neopterygii</taxon>
        <taxon>Teleostei</taxon>
        <taxon>Anguilliformes</taxon>
        <taxon>Anguillidae</taxon>
        <taxon>Anguilla</taxon>
    </lineage>
</organism>
<name>A0A0E9SMI3_ANGAN</name>
<proteinExistence type="predicted"/>
<keyword evidence="1" id="KW-0812">Transmembrane</keyword>